<evidence type="ECO:0000313" key="2">
    <source>
        <dbReference type="Proteomes" id="UP000426424"/>
    </source>
</evidence>
<reference evidence="1 2" key="1">
    <citation type="submission" date="2019-12" db="EMBL/GenBank/DDBJ databases">
        <title>The complete genome of the thermophilic, anoxygenic phototrophic gammaproteobacterium Thermochromatium tepidum.</title>
        <authorList>
            <person name="Sattley W.M."/>
            <person name="Swingley W.D."/>
            <person name="Burchell B.M."/>
            <person name="Gurbani S.A."/>
            <person name="Kujawa C.M."/>
            <person name="Nuccio D.A."/>
            <person name="Schladweiler J."/>
            <person name="Shaffer K.N."/>
            <person name="Stokes L.M."/>
            <person name="Touchman J.W."/>
            <person name="Blankenship R.E."/>
            <person name="Madigan M.T."/>
        </authorList>
    </citation>
    <scope>NUCLEOTIDE SEQUENCE [LARGE SCALE GENOMIC DNA]</scope>
    <source>
        <strain evidence="1 2">ATCC 43061</strain>
    </source>
</reference>
<dbReference type="AlphaFoldDB" id="A0A6I6EFI8"/>
<evidence type="ECO:0000313" key="1">
    <source>
        <dbReference type="EMBL" id="QGU32960.1"/>
    </source>
</evidence>
<dbReference type="EMBL" id="CP039268">
    <property type="protein sequence ID" value="QGU32960.1"/>
    <property type="molecule type" value="Genomic_DNA"/>
</dbReference>
<accession>A0A6I6EFI8</accession>
<keyword evidence="2" id="KW-1185">Reference proteome</keyword>
<sequence>MQTRGGGEMAHARVAKRGYGLEIAVVETLKAAHDALMTVAAERLRMMGISGLSVKN</sequence>
<dbReference type="KEGG" id="ttp:E6P07_08180"/>
<dbReference type="RefSeq" id="WP_153975154.1">
    <property type="nucleotide sequence ID" value="NZ_CP039268.1"/>
</dbReference>
<dbReference type="Proteomes" id="UP000426424">
    <property type="component" value="Chromosome"/>
</dbReference>
<gene>
    <name evidence="1" type="ORF">E6P07_08180</name>
</gene>
<protein>
    <submittedName>
        <fullName evidence="1">Uncharacterized protein</fullName>
    </submittedName>
</protein>
<organism evidence="1 2">
    <name type="scientific">Thermochromatium tepidum ATCC 43061</name>
    <dbReference type="NCBI Taxonomy" id="316276"/>
    <lineage>
        <taxon>Bacteria</taxon>
        <taxon>Pseudomonadati</taxon>
        <taxon>Pseudomonadota</taxon>
        <taxon>Gammaproteobacteria</taxon>
        <taxon>Chromatiales</taxon>
        <taxon>Chromatiaceae</taxon>
        <taxon>Thermochromatium</taxon>
    </lineage>
</organism>
<proteinExistence type="predicted"/>
<name>A0A6I6EFI8_THETI</name>